<name>X1TWE9_9ZZZZ</name>
<protein>
    <submittedName>
        <fullName evidence="2">Uncharacterized protein</fullName>
    </submittedName>
</protein>
<sequence>IISRESFEKENEGVKKLGEKPATGEIKANNPSLISSIVAATVTMQKLEEERRKKKARGW</sequence>
<feature type="region of interest" description="Disordered" evidence="1">
    <location>
        <begin position="1"/>
        <end position="28"/>
    </location>
</feature>
<comment type="caution">
    <text evidence="2">The sequence shown here is derived from an EMBL/GenBank/DDBJ whole genome shotgun (WGS) entry which is preliminary data.</text>
</comment>
<proteinExistence type="predicted"/>
<dbReference type="EMBL" id="BARW01011127">
    <property type="protein sequence ID" value="GAI84364.1"/>
    <property type="molecule type" value="Genomic_DNA"/>
</dbReference>
<gene>
    <name evidence="2" type="ORF">S12H4_21594</name>
</gene>
<accession>X1TWE9</accession>
<evidence type="ECO:0000313" key="2">
    <source>
        <dbReference type="EMBL" id="GAI84364.1"/>
    </source>
</evidence>
<feature type="non-terminal residue" evidence="2">
    <location>
        <position position="1"/>
    </location>
</feature>
<evidence type="ECO:0000256" key="1">
    <source>
        <dbReference type="SAM" id="MobiDB-lite"/>
    </source>
</evidence>
<dbReference type="AlphaFoldDB" id="X1TWE9"/>
<feature type="compositionally biased region" description="Basic and acidic residues" evidence="1">
    <location>
        <begin position="1"/>
        <end position="19"/>
    </location>
</feature>
<organism evidence="2">
    <name type="scientific">marine sediment metagenome</name>
    <dbReference type="NCBI Taxonomy" id="412755"/>
    <lineage>
        <taxon>unclassified sequences</taxon>
        <taxon>metagenomes</taxon>
        <taxon>ecological metagenomes</taxon>
    </lineage>
</organism>
<reference evidence="2" key="1">
    <citation type="journal article" date="2014" name="Front. Microbiol.">
        <title>High frequency of phylogenetically diverse reductive dehalogenase-homologous genes in deep subseafloor sedimentary metagenomes.</title>
        <authorList>
            <person name="Kawai M."/>
            <person name="Futagami T."/>
            <person name="Toyoda A."/>
            <person name="Takaki Y."/>
            <person name="Nishi S."/>
            <person name="Hori S."/>
            <person name="Arai W."/>
            <person name="Tsubouchi T."/>
            <person name="Morono Y."/>
            <person name="Uchiyama I."/>
            <person name="Ito T."/>
            <person name="Fujiyama A."/>
            <person name="Inagaki F."/>
            <person name="Takami H."/>
        </authorList>
    </citation>
    <scope>NUCLEOTIDE SEQUENCE</scope>
    <source>
        <strain evidence="2">Expedition CK06-06</strain>
    </source>
</reference>